<dbReference type="InterPro" id="IPR008978">
    <property type="entry name" value="HSP20-like_chaperone"/>
</dbReference>
<dbReference type="CDD" id="cd06464">
    <property type="entry name" value="ACD_sHsps-like"/>
    <property type="match status" value="1"/>
</dbReference>
<proteinExistence type="predicted"/>
<dbReference type="EMBL" id="QGNW01001168">
    <property type="protein sequence ID" value="RVW52448.1"/>
    <property type="molecule type" value="Genomic_DNA"/>
</dbReference>
<protein>
    <recommendedName>
        <fullName evidence="3">SHSP domain-containing protein</fullName>
    </recommendedName>
</protein>
<name>A0A438EXH1_VITVI</name>
<comment type="caution">
    <text evidence="1">The sequence shown here is derived from an EMBL/GenBank/DDBJ whole genome shotgun (WGS) entry which is preliminary data.</text>
</comment>
<organism evidence="1 2">
    <name type="scientific">Vitis vinifera</name>
    <name type="common">Grape</name>
    <dbReference type="NCBI Taxonomy" id="29760"/>
    <lineage>
        <taxon>Eukaryota</taxon>
        <taxon>Viridiplantae</taxon>
        <taxon>Streptophyta</taxon>
        <taxon>Embryophyta</taxon>
        <taxon>Tracheophyta</taxon>
        <taxon>Spermatophyta</taxon>
        <taxon>Magnoliopsida</taxon>
        <taxon>eudicotyledons</taxon>
        <taxon>Gunneridae</taxon>
        <taxon>Pentapetalae</taxon>
        <taxon>rosids</taxon>
        <taxon>Vitales</taxon>
        <taxon>Vitaceae</taxon>
        <taxon>Viteae</taxon>
        <taxon>Vitis</taxon>
    </lineage>
</organism>
<sequence length="118" mass="13121">MESAFSREGALIKSNLRNFTMLVMVSGGAPSGNTLLVMTCLRQLCQRSNPHPRTRRQGHGCDPADVKVQVENDNVLVISGEREAPNTRGWRGRVWTVTVKKLPPPEPKKPKTIEVKFA</sequence>
<accession>A0A438EXH1</accession>
<dbReference type="Gene3D" id="2.60.40.790">
    <property type="match status" value="1"/>
</dbReference>
<evidence type="ECO:0008006" key="3">
    <source>
        <dbReference type="Google" id="ProtNLM"/>
    </source>
</evidence>
<dbReference type="AlphaFoldDB" id="A0A438EXH1"/>
<reference evidence="1 2" key="1">
    <citation type="journal article" date="2018" name="PLoS Genet.">
        <title>Population sequencing reveals clonal diversity and ancestral inbreeding in the grapevine cultivar Chardonnay.</title>
        <authorList>
            <person name="Roach M.J."/>
            <person name="Johnson D.L."/>
            <person name="Bohlmann J."/>
            <person name="van Vuuren H.J."/>
            <person name="Jones S.J."/>
            <person name="Pretorius I.S."/>
            <person name="Schmidt S.A."/>
            <person name="Borneman A.R."/>
        </authorList>
    </citation>
    <scope>NUCLEOTIDE SEQUENCE [LARGE SCALE GENOMIC DNA]</scope>
    <source>
        <strain evidence="2">cv. Chardonnay</strain>
        <tissue evidence="1">Leaf</tissue>
    </source>
</reference>
<evidence type="ECO:0000313" key="1">
    <source>
        <dbReference type="EMBL" id="RVW52448.1"/>
    </source>
</evidence>
<evidence type="ECO:0000313" key="2">
    <source>
        <dbReference type="Proteomes" id="UP000288805"/>
    </source>
</evidence>
<gene>
    <name evidence="1" type="ORF">CK203_072133</name>
</gene>
<dbReference type="Proteomes" id="UP000288805">
    <property type="component" value="Unassembled WGS sequence"/>
</dbReference>